<evidence type="ECO:0000313" key="2">
    <source>
        <dbReference type="Proteomes" id="UP001501352"/>
    </source>
</evidence>
<keyword evidence="2" id="KW-1185">Reference proteome</keyword>
<comment type="caution">
    <text evidence="1">The sequence shown here is derived from an EMBL/GenBank/DDBJ whole genome shotgun (WGS) entry which is preliminary data.</text>
</comment>
<protein>
    <submittedName>
        <fullName evidence="1">Uncharacterized protein</fullName>
    </submittedName>
</protein>
<organism evidence="1 2">
    <name type="scientific">Brevundimonas kwangchunensis</name>
    <dbReference type="NCBI Taxonomy" id="322163"/>
    <lineage>
        <taxon>Bacteria</taxon>
        <taxon>Pseudomonadati</taxon>
        <taxon>Pseudomonadota</taxon>
        <taxon>Alphaproteobacteria</taxon>
        <taxon>Caulobacterales</taxon>
        <taxon>Caulobacteraceae</taxon>
        <taxon>Brevundimonas</taxon>
    </lineage>
</organism>
<sequence length="41" mass="4316">MVVLAAVMIRAIADAVVDYQQQVNRIDMQATGGTAVAAPEK</sequence>
<dbReference type="Proteomes" id="UP001501352">
    <property type="component" value="Unassembled WGS sequence"/>
</dbReference>
<evidence type="ECO:0000313" key="1">
    <source>
        <dbReference type="EMBL" id="GAA0629721.1"/>
    </source>
</evidence>
<proteinExistence type="predicted"/>
<reference evidence="1 2" key="1">
    <citation type="journal article" date="2019" name="Int. J. Syst. Evol. Microbiol.">
        <title>The Global Catalogue of Microorganisms (GCM) 10K type strain sequencing project: providing services to taxonomists for standard genome sequencing and annotation.</title>
        <authorList>
            <consortium name="The Broad Institute Genomics Platform"/>
            <consortium name="The Broad Institute Genome Sequencing Center for Infectious Disease"/>
            <person name="Wu L."/>
            <person name="Ma J."/>
        </authorList>
    </citation>
    <scope>NUCLEOTIDE SEQUENCE [LARGE SCALE GENOMIC DNA]</scope>
    <source>
        <strain evidence="1 2">JCM 12928</strain>
    </source>
</reference>
<gene>
    <name evidence="1" type="ORF">GCM10009422_29030</name>
</gene>
<dbReference type="EMBL" id="BAAAGA010000008">
    <property type="protein sequence ID" value="GAA0629721.1"/>
    <property type="molecule type" value="Genomic_DNA"/>
</dbReference>
<accession>A0ABN1H610</accession>
<name>A0ABN1H610_9CAUL</name>